<keyword evidence="2" id="KW-1185">Reference proteome</keyword>
<evidence type="ECO:0000313" key="1">
    <source>
        <dbReference type="EMBL" id="GGS34889.1"/>
    </source>
</evidence>
<sequence>MVTRYVVPQLMGATAAIAVKAAVRGAARAGACVIKPLNIELFNIEDFKGAC</sequence>
<dbReference type="AlphaFoldDB" id="A0A918LE17"/>
<gene>
    <name evidence="1" type="ORF">GCM10010171_31760</name>
</gene>
<reference evidence="1" key="2">
    <citation type="submission" date="2020-09" db="EMBL/GenBank/DDBJ databases">
        <authorList>
            <person name="Sun Q."/>
            <person name="Ohkuma M."/>
        </authorList>
    </citation>
    <scope>NUCLEOTIDE SEQUENCE</scope>
    <source>
        <strain evidence="1">JCM 3276</strain>
    </source>
</reference>
<dbReference type="Proteomes" id="UP000660680">
    <property type="component" value="Unassembled WGS sequence"/>
</dbReference>
<comment type="caution">
    <text evidence="1">The sequence shown here is derived from an EMBL/GenBank/DDBJ whole genome shotgun (WGS) entry which is preliminary data.</text>
</comment>
<organism evidence="1 2">
    <name type="scientific">Actinokineospora fastidiosa</name>
    <dbReference type="NCBI Taxonomy" id="1816"/>
    <lineage>
        <taxon>Bacteria</taxon>
        <taxon>Bacillati</taxon>
        <taxon>Actinomycetota</taxon>
        <taxon>Actinomycetes</taxon>
        <taxon>Pseudonocardiales</taxon>
        <taxon>Pseudonocardiaceae</taxon>
        <taxon>Actinokineospora</taxon>
    </lineage>
</organism>
<reference evidence="1" key="1">
    <citation type="journal article" date="2014" name="Int. J. Syst. Evol. Microbiol.">
        <title>Complete genome sequence of Corynebacterium casei LMG S-19264T (=DSM 44701T), isolated from a smear-ripened cheese.</title>
        <authorList>
            <consortium name="US DOE Joint Genome Institute (JGI-PGF)"/>
            <person name="Walter F."/>
            <person name="Albersmeier A."/>
            <person name="Kalinowski J."/>
            <person name="Ruckert C."/>
        </authorList>
    </citation>
    <scope>NUCLEOTIDE SEQUENCE</scope>
    <source>
        <strain evidence="1">JCM 3276</strain>
    </source>
</reference>
<dbReference type="EMBL" id="BMRB01000002">
    <property type="protein sequence ID" value="GGS34889.1"/>
    <property type="molecule type" value="Genomic_DNA"/>
</dbReference>
<accession>A0A918LE17</accession>
<name>A0A918LE17_9PSEU</name>
<evidence type="ECO:0000313" key="2">
    <source>
        <dbReference type="Proteomes" id="UP000660680"/>
    </source>
</evidence>
<proteinExistence type="predicted"/>
<protein>
    <submittedName>
        <fullName evidence="1">Uncharacterized protein</fullName>
    </submittedName>
</protein>